<name>A0A9X3XER1_9BACT</name>
<dbReference type="Gene3D" id="1.10.1200.10">
    <property type="entry name" value="ACP-like"/>
    <property type="match status" value="1"/>
</dbReference>
<protein>
    <submittedName>
        <fullName evidence="1">Uncharacterized protein</fullName>
    </submittedName>
</protein>
<dbReference type="RefSeq" id="WP_272427503.1">
    <property type="nucleotide sequence ID" value="NZ_JAGTJJ010000092.1"/>
</dbReference>
<reference evidence="1 2" key="1">
    <citation type="submission" date="2021-04" db="EMBL/GenBank/DDBJ databases">
        <title>Genome analysis of Polyangium sp.</title>
        <authorList>
            <person name="Li Y."/>
            <person name="Wang J."/>
        </authorList>
    </citation>
    <scope>NUCLEOTIDE SEQUENCE [LARGE SCALE GENOMIC DNA]</scope>
    <source>
        <strain evidence="1 2">SDU14</strain>
    </source>
</reference>
<evidence type="ECO:0000313" key="1">
    <source>
        <dbReference type="EMBL" id="MDC3989024.1"/>
    </source>
</evidence>
<organism evidence="1 2">
    <name type="scientific">Polyangium jinanense</name>
    <dbReference type="NCBI Taxonomy" id="2829994"/>
    <lineage>
        <taxon>Bacteria</taxon>
        <taxon>Pseudomonadati</taxon>
        <taxon>Myxococcota</taxon>
        <taxon>Polyangia</taxon>
        <taxon>Polyangiales</taxon>
        <taxon>Polyangiaceae</taxon>
        <taxon>Polyangium</taxon>
    </lineage>
</organism>
<dbReference type="AlphaFoldDB" id="A0A9X3XER1"/>
<comment type="caution">
    <text evidence="1">The sequence shown here is derived from an EMBL/GenBank/DDBJ whole genome shotgun (WGS) entry which is preliminary data.</text>
</comment>
<gene>
    <name evidence="1" type="ORF">KEG57_51635</name>
</gene>
<sequence length="363" mass="40249">MAALDPKLNAEWIEKLEKPSADMALREAYFAALEAAGDVRADLVRLEARVSALELGALGRAALKTRRNALRQTIGLAWCDRFGFGSRPGVDRPLPWPEDTATRWLSLYEYIEECRGVWLPEREKPPFATHGSSVTAWERLIGAVRDSPEDYAALFRDAISLKPVPGSPTLYSLLVQGEADFHWAVAQEQRRDEDPPVHGLILDYEKNEFVPVRPGGFGPYGCFARVTDFVRGMLESYDQLIRSDRFILKGSRAPAKAYLGFSEPLGRRPTSIELGTARHRALGEILDVLSDLMGIEPSEIKATQTLGSLSLDADDWADLRAILEDGWVVTLDAAVPFEELTIDALTKAMTPAAKDERGPNSRK</sequence>
<evidence type="ECO:0000313" key="2">
    <source>
        <dbReference type="Proteomes" id="UP001151081"/>
    </source>
</evidence>
<dbReference type="SUPFAM" id="SSF47336">
    <property type="entry name" value="ACP-like"/>
    <property type="match status" value="1"/>
</dbReference>
<dbReference type="InterPro" id="IPR036736">
    <property type="entry name" value="ACP-like_sf"/>
</dbReference>
<keyword evidence="2" id="KW-1185">Reference proteome</keyword>
<accession>A0A9X3XER1</accession>
<dbReference type="Proteomes" id="UP001151081">
    <property type="component" value="Unassembled WGS sequence"/>
</dbReference>
<proteinExistence type="predicted"/>
<dbReference type="EMBL" id="JAGTJJ010000092">
    <property type="protein sequence ID" value="MDC3989024.1"/>
    <property type="molecule type" value="Genomic_DNA"/>
</dbReference>